<organism evidence="5 6">
    <name type="scientific">Cavenderia fasciculata</name>
    <name type="common">Slime mold</name>
    <name type="synonym">Dictyostelium fasciculatum</name>
    <dbReference type="NCBI Taxonomy" id="261658"/>
    <lineage>
        <taxon>Eukaryota</taxon>
        <taxon>Amoebozoa</taxon>
        <taxon>Evosea</taxon>
        <taxon>Eumycetozoa</taxon>
        <taxon>Dictyostelia</taxon>
        <taxon>Acytosteliales</taxon>
        <taxon>Cavenderiaceae</taxon>
        <taxon>Cavenderia</taxon>
    </lineage>
</organism>
<dbReference type="KEGG" id="dfa:DFA_05557"/>
<gene>
    <name evidence="5" type="ORF">DFA_05557</name>
</gene>
<dbReference type="Pfam" id="PF00076">
    <property type="entry name" value="RRM_1"/>
    <property type="match status" value="2"/>
</dbReference>
<protein>
    <submittedName>
        <fullName evidence="5">RNA-binding region RNP-1 domain-containing protein</fullName>
    </submittedName>
</protein>
<dbReference type="InterPro" id="IPR012677">
    <property type="entry name" value="Nucleotide-bd_a/b_plait_sf"/>
</dbReference>
<dbReference type="PANTHER" id="PTHR10501">
    <property type="entry name" value="U1 SMALL NUCLEAR RIBONUCLEOPROTEIN A/U2 SMALL NUCLEAR RIBONUCLEOPROTEIN B"/>
    <property type="match status" value="1"/>
</dbReference>
<dbReference type="STRING" id="1054147.F4PLK3"/>
<dbReference type="RefSeq" id="XP_004361276.1">
    <property type="nucleotide sequence ID" value="XM_004361219.1"/>
</dbReference>
<dbReference type="OMA" id="EGKYPIC"/>
<dbReference type="SUPFAM" id="SSF54928">
    <property type="entry name" value="RNA-binding domain, RBD"/>
    <property type="match status" value="2"/>
</dbReference>
<dbReference type="CDD" id="cd21618">
    <property type="entry name" value="RRM_AtNSRA_like"/>
    <property type="match status" value="1"/>
</dbReference>
<evidence type="ECO:0000313" key="6">
    <source>
        <dbReference type="Proteomes" id="UP000007797"/>
    </source>
</evidence>
<dbReference type="InterPro" id="IPR000504">
    <property type="entry name" value="RRM_dom"/>
</dbReference>
<feature type="compositionally biased region" description="Basic and acidic residues" evidence="3">
    <location>
        <begin position="77"/>
        <end position="88"/>
    </location>
</feature>
<dbReference type="GO" id="GO:0003723">
    <property type="term" value="F:RNA binding"/>
    <property type="evidence" value="ECO:0007669"/>
    <property type="project" value="UniProtKB-UniRule"/>
</dbReference>
<evidence type="ECO:0000256" key="2">
    <source>
        <dbReference type="PROSITE-ProRule" id="PRU00176"/>
    </source>
</evidence>
<evidence type="ECO:0000259" key="4">
    <source>
        <dbReference type="PROSITE" id="PS50102"/>
    </source>
</evidence>
<keyword evidence="1 2" id="KW-0694">RNA-binding</keyword>
<evidence type="ECO:0000256" key="1">
    <source>
        <dbReference type="ARBA" id="ARBA00022884"/>
    </source>
</evidence>
<dbReference type="EMBL" id="GL883008">
    <property type="protein sequence ID" value="EGG23425.1"/>
    <property type="molecule type" value="Genomic_DNA"/>
</dbReference>
<evidence type="ECO:0000256" key="3">
    <source>
        <dbReference type="SAM" id="MobiDB-lite"/>
    </source>
</evidence>
<feature type="region of interest" description="Disordered" evidence="3">
    <location>
        <begin position="64"/>
        <end position="161"/>
    </location>
</feature>
<accession>F4PLK3</accession>
<dbReference type="AlphaFoldDB" id="F4PLK3"/>
<proteinExistence type="predicted"/>
<feature type="compositionally biased region" description="Basic and acidic residues" evidence="3">
    <location>
        <begin position="102"/>
        <end position="119"/>
    </location>
</feature>
<reference evidence="6" key="1">
    <citation type="journal article" date="2011" name="Genome Res.">
        <title>Phylogeny-wide analysis of social amoeba genomes highlights ancient origins for complex intercellular communication.</title>
        <authorList>
            <person name="Heidel A.J."/>
            <person name="Lawal H.M."/>
            <person name="Felder M."/>
            <person name="Schilde C."/>
            <person name="Helps N.R."/>
            <person name="Tunggal B."/>
            <person name="Rivero F."/>
            <person name="John U."/>
            <person name="Schleicher M."/>
            <person name="Eichinger L."/>
            <person name="Platzer M."/>
            <person name="Noegel A.A."/>
            <person name="Schaap P."/>
            <person name="Gloeckner G."/>
        </authorList>
    </citation>
    <scope>NUCLEOTIDE SEQUENCE [LARGE SCALE GENOMIC DNA]</scope>
    <source>
        <strain evidence="6">SH3</strain>
    </source>
</reference>
<dbReference type="Proteomes" id="UP000007797">
    <property type="component" value="Unassembled WGS sequence"/>
</dbReference>
<feature type="domain" description="RRM" evidence="4">
    <location>
        <begin position="9"/>
        <end position="81"/>
    </location>
</feature>
<keyword evidence="6" id="KW-1185">Reference proteome</keyword>
<dbReference type="OrthoDB" id="277802at2759"/>
<evidence type="ECO:0000313" key="5">
    <source>
        <dbReference type="EMBL" id="EGG23425.1"/>
    </source>
</evidence>
<dbReference type="InterPro" id="IPR035979">
    <property type="entry name" value="RBD_domain_sf"/>
</dbReference>
<feature type="domain" description="RRM" evidence="4">
    <location>
        <begin position="215"/>
        <end position="294"/>
    </location>
</feature>
<feature type="compositionally biased region" description="Basic and acidic residues" evidence="3">
    <location>
        <begin position="148"/>
        <end position="161"/>
    </location>
</feature>
<dbReference type="Gene3D" id="3.30.70.330">
    <property type="match status" value="2"/>
</dbReference>
<sequence>MEARAPPSKVLFIRDIPAGMTNDEFDLLFSNLPGFVSIRRKPNFAFVEFKDRGFATSAMRRYSGYRHHPTDRPLSIDFDRDPRSRDDYPPQVLDTQPPPSHYTDEGRGGDRYESNRDSYTEDEDRSEKHRKYSDPSSSAITKTDPSSVDEKKRSRSDYDRFEKDRSKYRDSYFERDEYPSRGREFDSPPIPGYEHMMFPTARVPPPPGQFKDPQSTLFVSNLPKDVTERELSILFRFMRGFISCRLVIREGKYPICFCDFRDIPSAIMAMEILQGYRMDPNDVSSSISIEFDRSRNNPPKFK</sequence>
<feature type="compositionally biased region" description="Polar residues" evidence="3">
    <location>
        <begin position="134"/>
        <end position="146"/>
    </location>
</feature>
<dbReference type="PROSITE" id="PS50102">
    <property type="entry name" value="RRM"/>
    <property type="match status" value="2"/>
</dbReference>
<name>F4PLK3_CACFS</name>
<dbReference type="SMART" id="SM00360">
    <property type="entry name" value="RRM"/>
    <property type="match status" value="2"/>
</dbReference>
<dbReference type="GeneID" id="14875827"/>